<evidence type="ECO:0000256" key="2">
    <source>
        <dbReference type="ARBA" id="ARBA00009085"/>
    </source>
</evidence>
<dbReference type="InterPro" id="IPR001394">
    <property type="entry name" value="Peptidase_C19_UCH"/>
</dbReference>
<dbReference type="InterPro" id="IPR050164">
    <property type="entry name" value="Peptidase_C19"/>
</dbReference>
<evidence type="ECO:0000256" key="3">
    <source>
        <dbReference type="ARBA" id="ARBA00012759"/>
    </source>
</evidence>
<dbReference type="InterPro" id="IPR018200">
    <property type="entry name" value="USP_CS"/>
</dbReference>
<evidence type="ECO:0000256" key="8">
    <source>
        <dbReference type="SAM" id="MobiDB-lite"/>
    </source>
</evidence>
<dbReference type="InterPro" id="IPR028889">
    <property type="entry name" value="USP"/>
</dbReference>
<dbReference type="PANTHER" id="PTHR24006:SF888">
    <property type="entry name" value="UBIQUITIN CARBOXYL-TERMINAL HYDROLASE 30"/>
    <property type="match status" value="1"/>
</dbReference>
<reference evidence="10 11" key="1">
    <citation type="submission" date="2023-10" db="EMBL/GenBank/DDBJ databases">
        <title>Draft genome sequence of Xylaria bambusicola isolate GMP-LS, the root and basal stem rot pathogen of sugarcane in Indonesia.</title>
        <authorList>
            <person name="Selvaraj P."/>
            <person name="Muralishankar V."/>
            <person name="Muruganantham S."/>
            <person name="Sp S."/>
            <person name="Haryani S."/>
            <person name="Lau K.J.X."/>
            <person name="Naqvi N.I."/>
        </authorList>
    </citation>
    <scope>NUCLEOTIDE SEQUENCE [LARGE SCALE GENOMIC DNA]</scope>
    <source>
        <strain evidence="10">GMP-LS</strain>
    </source>
</reference>
<sequence length="738" mass="81723">MQSTRPEPLLDHSRLYTPYPYLANGGSLLDRLLQPSILVPFSLLIFTILYQSLQSFPPFSHLRHPGELLWDLLVALIPARLLYAIDHWLHPPIFPAPKPTLTSRPSSYVAKSNLLRRILGMDRPNSILNAVAHAGKSISSLSSVKPKRMVDQPPGLGNYDNSCFQNSILQSLSSLKPFSAYLTSALENAEDVGDVGDDGDSSSVATLRALLSKLIDSQNNGATLWTPKKLRSLDTWQQQDAQEYYSKILDEVDKEVTRVTAAQYRPSGLEVSGLRDETAESEHSDDSGYQSLSTLGKPASEIRTTKNPLEGLVAQRVACVQCNYSEGLSMIPFNCITLNLGVDQGAHDLYERLDSYTALESIEGVECAKCTLLKIQRLLKIIVGRGKEVGSEKEALREPLARLRAVEEALEDEDFDERTLSDKCRISKQHRVSSTKTKQMVIGRPPSSLAIHINRSVFDENTGQMFKNLTAVRFPSTLDLGPWCLGSSGSLDTNGSDGSSQQATRSVEEQWTSDPKCSMVSGDLTPSRISGPIYELRAVITHQGQHENGHYICYRQHPFRVDRAENGSHSEGDSLPTRYPADHNQQGNPESQLDMTGQDSKWWRLSDETVSEVTEESVLAQGGVFMLFYDCVDQNPVLISDNGGGASTHTSDFKSVEESVSCDIRSDAADELNDTRSESKIPEITKEKISYSTHEDPTAQPVYYASSCLYPLLRDDEVVDPTIPLRWPNSSHRSVVGE</sequence>
<comment type="catalytic activity">
    <reaction evidence="1">
        <text>Thiol-dependent hydrolysis of ester, thioester, amide, peptide and isopeptide bonds formed by the C-terminal Gly of ubiquitin (a 76-residue protein attached to proteins as an intracellular targeting signal).</text>
        <dbReference type="EC" id="3.4.19.12"/>
    </reaction>
</comment>
<dbReference type="Proteomes" id="UP001305414">
    <property type="component" value="Unassembled WGS sequence"/>
</dbReference>
<evidence type="ECO:0000256" key="5">
    <source>
        <dbReference type="ARBA" id="ARBA00022786"/>
    </source>
</evidence>
<dbReference type="EC" id="3.4.19.12" evidence="3"/>
<dbReference type="InterPro" id="IPR038765">
    <property type="entry name" value="Papain-like_cys_pep_sf"/>
</dbReference>
<dbReference type="AlphaFoldDB" id="A0AAN7Z2X5"/>
<dbReference type="GO" id="GO:0006508">
    <property type="term" value="P:proteolysis"/>
    <property type="evidence" value="ECO:0007669"/>
    <property type="project" value="UniProtKB-KW"/>
</dbReference>
<feature type="region of interest" description="Disordered" evidence="8">
    <location>
        <begin position="564"/>
        <end position="595"/>
    </location>
</feature>
<dbReference type="Pfam" id="PF00443">
    <property type="entry name" value="UCH"/>
    <property type="match status" value="1"/>
</dbReference>
<evidence type="ECO:0000313" key="10">
    <source>
        <dbReference type="EMBL" id="KAK5627217.1"/>
    </source>
</evidence>
<feature type="compositionally biased region" description="Polar residues" evidence="8">
    <location>
        <begin position="583"/>
        <end position="595"/>
    </location>
</feature>
<protein>
    <recommendedName>
        <fullName evidence="3">ubiquitinyl hydrolase 1</fullName>
        <ecNumber evidence="3">3.4.19.12</ecNumber>
    </recommendedName>
</protein>
<feature type="compositionally biased region" description="Polar residues" evidence="8">
    <location>
        <begin position="491"/>
        <end position="515"/>
    </location>
</feature>
<dbReference type="GO" id="GO:0005634">
    <property type="term" value="C:nucleus"/>
    <property type="evidence" value="ECO:0007669"/>
    <property type="project" value="TreeGrafter"/>
</dbReference>
<dbReference type="EMBL" id="JAWHQM010000005">
    <property type="protein sequence ID" value="KAK5627217.1"/>
    <property type="molecule type" value="Genomic_DNA"/>
</dbReference>
<feature type="compositionally biased region" description="Basic and acidic residues" evidence="8">
    <location>
        <begin position="273"/>
        <end position="286"/>
    </location>
</feature>
<accession>A0AAN7Z2X5</accession>
<dbReference type="SUPFAM" id="SSF54001">
    <property type="entry name" value="Cysteine proteinases"/>
    <property type="match status" value="1"/>
</dbReference>
<feature type="domain" description="USP" evidence="9">
    <location>
        <begin position="154"/>
        <end position="632"/>
    </location>
</feature>
<keyword evidence="11" id="KW-1185">Reference proteome</keyword>
<dbReference type="PROSITE" id="PS00973">
    <property type="entry name" value="USP_2"/>
    <property type="match status" value="1"/>
</dbReference>
<dbReference type="PANTHER" id="PTHR24006">
    <property type="entry name" value="UBIQUITIN CARBOXYL-TERMINAL HYDROLASE"/>
    <property type="match status" value="1"/>
</dbReference>
<dbReference type="GO" id="GO:0004843">
    <property type="term" value="F:cysteine-type deubiquitinase activity"/>
    <property type="evidence" value="ECO:0007669"/>
    <property type="project" value="UniProtKB-EC"/>
</dbReference>
<comment type="similarity">
    <text evidence="2">Belongs to the peptidase C19 family.</text>
</comment>
<keyword evidence="4" id="KW-0645">Protease</keyword>
<keyword evidence="5" id="KW-0833">Ubl conjugation pathway</keyword>
<organism evidence="10 11">
    <name type="scientific">Xylaria bambusicola</name>
    <dbReference type="NCBI Taxonomy" id="326684"/>
    <lineage>
        <taxon>Eukaryota</taxon>
        <taxon>Fungi</taxon>
        <taxon>Dikarya</taxon>
        <taxon>Ascomycota</taxon>
        <taxon>Pezizomycotina</taxon>
        <taxon>Sordariomycetes</taxon>
        <taxon>Xylariomycetidae</taxon>
        <taxon>Xylariales</taxon>
        <taxon>Xylariaceae</taxon>
        <taxon>Xylaria</taxon>
    </lineage>
</organism>
<dbReference type="CDD" id="cd02662">
    <property type="entry name" value="Peptidase_C19F"/>
    <property type="match status" value="1"/>
</dbReference>
<evidence type="ECO:0000256" key="4">
    <source>
        <dbReference type="ARBA" id="ARBA00022670"/>
    </source>
</evidence>
<dbReference type="GO" id="GO:0005829">
    <property type="term" value="C:cytosol"/>
    <property type="evidence" value="ECO:0007669"/>
    <property type="project" value="TreeGrafter"/>
</dbReference>
<gene>
    <name evidence="10" type="ORF">RRF57_002932</name>
</gene>
<feature type="region of interest" description="Disordered" evidence="8">
    <location>
        <begin position="270"/>
        <end position="297"/>
    </location>
</feature>
<keyword evidence="6" id="KW-0378">Hydrolase</keyword>
<dbReference type="GO" id="GO:0016579">
    <property type="term" value="P:protein deubiquitination"/>
    <property type="evidence" value="ECO:0007669"/>
    <property type="project" value="InterPro"/>
</dbReference>
<evidence type="ECO:0000313" key="11">
    <source>
        <dbReference type="Proteomes" id="UP001305414"/>
    </source>
</evidence>
<keyword evidence="7" id="KW-0788">Thiol protease</keyword>
<evidence type="ECO:0000256" key="1">
    <source>
        <dbReference type="ARBA" id="ARBA00000707"/>
    </source>
</evidence>
<comment type="caution">
    <text evidence="10">The sequence shown here is derived from an EMBL/GenBank/DDBJ whole genome shotgun (WGS) entry which is preliminary data.</text>
</comment>
<dbReference type="PROSITE" id="PS50235">
    <property type="entry name" value="USP_3"/>
    <property type="match status" value="1"/>
</dbReference>
<evidence type="ECO:0000259" key="9">
    <source>
        <dbReference type="PROSITE" id="PS50235"/>
    </source>
</evidence>
<name>A0AAN7Z2X5_9PEZI</name>
<proteinExistence type="inferred from homology"/>
<evidence type="ECO:0000256" key="6">
    <source>
        <dbReference type="ARBA" id="ARBA00022801"/>
    </source>
</evidence>
<evidence type="ECO:0000256" key="7">
    <source>
        <dbReference type="ARBA" id="ARBA00022807"/>
    </source>
</evidence>
<dbReference type="Gene3D" id="3.90.70.10">
    <property type="entry name" value="Cysteine proteinases"/>
    <property type="match status" value="1"/>
</dbReference>
<feature type="region of interest" description="Disordered" evidence="8">
    <location>
        <begin position="491"/>
        <end position="522"/>
    </location>
</feature>